<evidence type="ECO:0000313" key="5">
    <source>
        <dbReference type="Proteomes" id="UP000000546"/>
    </source>
</evidence>
<dbReference type="GO" id="GO:0016747">
    <property type="term" value="F:acyltransferase activity, transferring groups other than amino-acyl groups"/>
    <property type="evidence" value="ECO:0007669"/>
    <property type="project" value="InterPro"/>
</dbReference>
<gene>
    <name evidence="4" type="ordered locus">Psyc_0638</name>
</gene>
<feature type="transmembrane region" description="Helical" evidence="1">
    <location>
        <begin position="343"/>
        <end position="360"/>
    </location>
</feature>
<organism evidence="4 5">
    <name type="scientific">Psychrobacter arcticus (strain DSM 17307 / VKM B-2377 / 273-4)</name>
    <dbReference type="NCBI Taxonomy" id="259536"/>
    <lineage>
        <taxon>Bacteria</taxon>
        <taxon>Pseudomonadati</taxon>
        <taxon>Pseudomonadota</taxon>
        <taxon>Gammaproteobacteria</taxon>
        <taxon>Moraxellales</taxon>
        <taxon>Moraxellaceae</taxon>
        <taxon>Psychrobacter</taxon>
    </lineage>
</organism>
<dbReference type="GO" id="GO:0009103">
    <property type="term" value="P:lipopolysaccharide biosynthetic process"/>
    <property type="evidence" value="ECO:0007669"/>
    <property type="project" value="TreeGrafter"/>
</dbReference>
<reference evidence="4 5" key="1">
    <citation type="journal article" date="2010" name="Appl. Environ. Microbiol.">
        <title>The genome sequence of Psychrobacter arcticus 273-4, a psychroactive Siberian permafrost bacterium, reveals mechanisms for adaptation to low-temperature growth.</title>
        <authorList>
            <person name="Ayala-del-Rio H.L."/>
            <person name="Chain P.S."/>
            <person name="Grzymski J.J."/>
            <person name="Ponder M.A."/>
            <person name="Ivanova N."/>
            <person name="Bergholz P.W."/>
            <person name="Di Bartolo G."/>
            <person name="Hauser L."/>
            <person name="Land M."/>
            <person name="Bakermans C."/>
            <person name="Rodrigues D."/>
            <person name="Klappenbach J."/>
            <person name="Zarka D."/>
            <person name="Larimer F."/>
            <person name="Richardson P."/>
            <person name="Murray A."/>
            <person name="Thomashow M."/>
            <person name="Tiedje J.M."/>
        </authorList>
    </citation>
    <scope>NUCLEOTIDE SEQUENCE [LARGE SCALE GENOMIC DNA]</scope>
    <source>
        <strain evidence="5">DSM 17307 / VKM B-2377 / 273-4</strain>
    </source>
</reference>
<dbReference type="eggNOG" id="COG1835">
    <property type="taxonomic scope" value="Bacteria"/>
</dbReference>
<proteinExistence type="predicted"/>
<dbReference type="STRING" id="259536.Psyc_0638"/>
<feature type="transmembrane region" description="Helical" evidence="1">
    <location>
        <begin position="141"/>
        <end position="158"/>
    </location>
</feature>
<sequence length="647" mass="73138">MKFRKDINGLRALAVIAVVLFHFNASWMPGGFSGVDVFFVISGFLMTGIIFRGMEQDNFSVLNFYVARANRIIPALALLCLVLLVFGWFYLTPLEYKALGKHAASSVGFLSNFVYWREARYFDAASHEKWLLHTWSLSVEWQFYIIYPLVLLALRKFLSIKTLKSLLIVGTVLGFIFSAIATYQSPNAAYYLFPTRAWEMMLGGIAYLYPFTLQENRKKFVEWTGLILVIASYFLISAENLWPGYLALFPVLGSFLIIQAQRNDSIITGNIVFQKLGAWSYSIYLWHWPFVVAIYTFSLPDHYIYIGMVLSVLLGFLSYKYVEKINFKRSFPTFLSYLKCKPVYIAGIVGVLGSVLFLKSEALTSYRLSTEKITIIEQQKRNPREPVCGKVENGVSPACIYGDGPVKAIVVGDSHANAQMVSIGNRAALANGSVLSMGLSACNTIKGLYSVNKNGDNPDYNCGKLVANVIEISAQKYPGVPVIIINRTSQNLYGLNEDKDFHLSPPERFVDKVFSKRNNEYRKNLTGHMINTICEFTQNNPVYLVRPTPEMKEDIPLTMFRSSVLNSNDKSIKITLDEYKKRQKSAFKMQDKAVQRCGAKVLDPLPSLCDSKYCYGDIDGVPLYFDDDHLSSYGSEVISPIYDEVFK</sequence>
<feature type="transmembrane region" description="Helical" evidence="1">
    <location>
        <begin position="31"/>
        <end position="51"/>
    </location>
</feature>
<feature type="transmembrane region" description="Helical" evidence="1">
    <location>
        <begin position="7"/>
        <end position="25"/>
    </location>
</feature>
<dbReference type="RefSeq" id="WP_011279926.1">
    <property type="nucleotide sequence ID" value="NC_007204.1"/>
</dbReference>
<feature type="transmembrane region" description="Helical" evidence="1">
    <location>
        <begin position="242"/>
        <end position="258"/>
    </location>
</feature>
<dbReference type="PANTHER" id="PTHR23028:SF53">
    <property type="entry name" value="ACYL_TRANSF_3 DOMAIN-CONTAINING PROTEIN"/>
    <property type="match status" value="1"/>
</dbReference>
<dbReference type="Pfam" id="PF01757">
    <property type="entry name" value="Acyl_transf_3"/>
    <property type="match status" value="1"/>
</dbReference>
<keyword evidence="1" id="KW-0812">Transmembrane</keyword>
<feature type="transmembrane region" description="Helical" evidence="1">
    <location>
        <begin position="165"/>
        <end position="183"/>
    </location>
</feature>
<feature type="transmembrane region" description="Helical" evidence="1">
    <location>
        <begin position="303"/>
        <end position="322"/>
    </location>
</feature>
<keyword evidence="5" id="KW-1185">Reference proteome</keyword>
<dbReference type="Proteomes" id="UP000000546">
    <property type="component" value="Chromosome"/>
</dbReference>
<evidence type="ECO:0000313" key="4">
    <source>
        <dbReference type="EMBL" id="AAZ18497.1"/>
    </source>
</evidence>
<feature type="domain" description="SGNH" evidence="3">
    <location>
        <begin position="395"/>
        <end position="643"/>
    </location>
</feature>
<evidence type="ECO:0000256" key="1">
    <source>
        <dbReference type="SAM" id="Phobius"/>
    </source>
</evidence>
<keyword evidence="4" id="KW-0808">Transferase</keyword>
<dbReference type="KEGG" id="par:Psyc_0638"/>
<dbReference type="InterPro" id="IPR050879">
    <property type="entry name" value="Acyltransferase_3"/>
</dbReference>
<dbReference type="Pfam" id="PF19040">
    <property type="entry name" value="SGNH"/>
    <property type="match status" value="1"/>
</dbReference>
<feature type="transmembrane region" description="Helical" evidence="1">
    <location>
        <begin position="220"/>
        <end position="236"/>
    </location>
</feature>
<feature type="domain" description="Acyltransferase 3" evidence="2">
    <location>
        <begin position="5"/>
        <end position="317"/>
    </location>
</feature>
<keyword evidence="4" id="KW-0012">Acyltransferase</keyword>
<keyword evidence="1" id="KW-0472">Membrane</keyword>
<dbReference type="PANTHER" id="PTHR23028">
    <property type="entry name" value="ACETYLTRANSFERASE"/>
    <property type="match status" value="1"/>
</dbReference>
<dbReference type="EMBL" id="CP000082">
    <property type="protein sequence ID" value="AAZ18497.1"/>
    <property type="molecule type" value="Genomic_DNA"/>
</dbReference>
<name>Q4FU11_PSYA2</name>
<dbReference type="InterPro" id="IPR002656">
    <property type="entry name" value="Acyl_transf_3_dom"/>
</dbReference>
<evidence type="ECO:0000259" key="3">
    <source>
        <dbReference type="Pfam" id="PF19040"/>
    </source>
</evidence>
<feature type="transmembrane region" description="Helical" evidence="1">
    <location>
        <begin position="189"/>
        <end position="208"/>
    </location>
</feature>
<protein>
    <submittedName>
        <fullName evidence="4">Possible acyltransferase family protein</fullName>
    </submittedName>
</protein>
<keyword evidence="1" id="KW-1133">Transmembrane helix</keyword>
<feature type="transmembrane region" description="Helical" evidence="1">
    <location>
        <begin position="278"/>
        <end position="297"/>
    </location>
</feature>
<dbReference type="HOGENOM" id="CLU_005679_10_1_6"/>
<dbReference type="InterPro" id="IPR043968">
    <property type="entry name" value="SGNH"/>
</dbReference>
<dbReference type="OrthoDB" id="9767863at2"/>
<accession>Q4FU11</accession>
<feature type="transmembrane region" description="Helical" evidence="1">
    <location>
        <begin position="72"/>
        <end position="91"/>
    </location>
</feature>
<evidence type="ECO:0000259" key="2">
    <source>
        <dbReference type="Pfam" id="PF01757"/>
    </source>
</evidence>
<dbReference type="GO" id="GO:0016020">
    <property type="term" value="C:membrane"/>
    <property type="evidence" value="ECO:0007669"/>
    <property type="project" value="TreeGrafter"/>
</dbReference>
<dbReference type="AlphaFoldDB" id="Q4FU11"/>